<dbReference type="InterPro" id="IPR027486">
    <property type="entry name" value="Ribosomal_uS10_dom"/>
</dbReference>
<feature type="domain" description="Small ribosomal subunit protein uS10" evidence="3">
    <location>
        <begin position="50"/>
        <end position="145"/>
    </location>
</feature>
<protein>
    <recommendedName>
        <fullName evidence="3">Small ribosomal subunit protein uS10 domain-containing protein</fullName>
    </recommendedName>
</protein>
<dbReference type="Gene3D" id="3.30.70.600">
    <property type="entry name" value="Ribosomal protein S10 domain"/>
    <property type="match status" value="1"/>
</dbReference>
<accession>A0AAN9W5F4</accession>
<dbReference type="GO" id="GO:1990904">
    <property type="term" value="C:ribonucleoprotein complex"/>
    <property type="evidence" value="ECO:0007669"/>
    <property type="project" value="UniProtKB-KW"/>
</dbReference>
<dbReference type="InterPro" id="IPR036838">
    <property type="entry name" value="Ribosomal_uS10_dom_sf"/>
</dbReference>
<dbReference type="InterPro" id="IPR027487">
    <property type="entry name" value="Ribosomal_mL48"/>
</dbReference>
<dbReference type="GO" id="GO:0005761">
    <property type="term" value="C:mitochondrial ribosome"/>
    <property type="evidence" value="ECO:0007669"/>
    <property type="project" value="InterPro"/>
</dbReference>
<name>A0AAN9W5F4_9ORTH</name>
<evidence type="ECO:0000256" key="1">
    <source>
        <dbReference type="ARBA" id="ARBA00022980"/>
    </source>
</evidence>
<dbReference type="Pfam" id="PF00338">
    <property type="entry name" value="Ribosomal_S10"/>
    <property type="match status" value="1"/>
</dbReference>
<dbReference type="Proteomes" id="UP001378592">
    <property type="component" value="Unassembled WGS sequence"/>
</dbReference>
<dbReference type="SMART" id="SM01403">
    <property type="entry name" value="Ribosomal_S10"/>
    <property type="match status" value="1"/>
</dbReference>
<evidence type="ECO:0000259" key="3">
    <source>
        <dbReference type="SMART" id="SM01403"/>
    </source>
</evidence>
<sequence>MFGRAKWAARTYTECKKWSLCINSYRRYGIYEPDYLEAMKSKIPLYNTLNIQMRGYDFPVLENYQRFIHKIANCLDIDVEDGWATPGQKLKVQRFKPQSTVVDSEYHLTIYERNIQVTDLESTALPLLLQCVAGSLPEGVKLKIHEHQPEHEETRYVPDHELLTLKSELELMTVKKK</sequence>
<keyword evidence="1" id="KW-0689">Ribosomal protein</keyword>
<evidence type="ECO:0000313" key="5">
    <source>
        <dbReference type="Proteomes" id="UP001378592"/>
    </source>
</evidence>
<proteinExistence type="predicted"/>
<reference evidence="4 5" key="1">
    <citation type="submission" date="2024-03" db="EMBL/GenBank/DDBJ databases">
        <title>The genome assembly and annotation of the cricket Gryllus longicercus Weissman &amp; Gray.</title>
        <authorList>
            <person name="Szrajer S."/>
            <person name="Gray D."/>
            <person name="Ylla G."/>
        </authorList>
    </citation>
    <scope>NUCLEOTIDE SEQUENCE [LARGE SCALE GENOMIC DNA]</scope>
    <source>
        <strain evidence="4">DAG 2021-001</strain>
        <tissue evidence="4">Whole body minus gut</tissue>
    </source>
</reference>
<dbReference type="PANTHER" id="PTHR13473:SF0">
    <property type="entry name" value="LARGE RIBOSOMAL SUBUNIT PROTEIN ML48"/>
    <property type="match status" value="1"/>
</dbReference>
<dbReference type="EMBL" id="JAZDUA010000002">
    <property type="protein sequence ID" value="KAK7874421.1"/>
    <property type="molecule type" value="Genomic_DNA"/>
</dbReference>
<dbReference type="AlphaFoldDB" id="A0AAN9W5F4"/>
<organism evidence="4 5">
    <name type="scientific">Gryllus longicercus</name>
    <dbReference type="NCBI Taxonomy" id="2509291"/>
    <lineage>
        <taxon>Eukaryota</taxon>
        <taxon>Metazoa</taxon>
        <taxon>Ecdysozoa</taxon>
        <taxon>Arthropoda</taxon>
        <taxon>Hexapoda</taxon>
        <taxon>Insecta</taxon>
        <taxon>Pterygota</taxon>
        <taxon>Neoptera</taxon>
        <taxon>Polyneoptera</taxon>
        <taxon>Orthoptera</taxon>
        <taxon>Ensifera</taxon>
        <taxon>Gryllidea</taxon>
        <taxon>Grylloidea</taxon>
        <taxon>Gryllidae</taxon>
        <taxon>Gryllinae</taxon>
        <taxon>Gryllus</taxon>
    </lineage>
</organism>
<evidence type="ECO:0000256" key="2">
    <source>
        <dbReference type="ARBA" id="ARBA00023274"/>
    </source>
</evidence>
<evidence type="ECO:0000313" key="4">
    <source>
        <dbReference type="EMBL" id="KAK7874421.1"/>
    </source>
</evidence>
<dbReference type="PANTHER" id="PTHR13473">
    <property type="entry name" value="MITOCHONDRIAL RIBOSOMAL PROTEIN L48"/>
    <property type="match status" value="1"/>
</dbReference>
<keyword evidence="5" id="KW-1185">Reference proteome</keyword>
<keyword evidence="2" id="KW-0687">Ribonucleoprotein</keyword>
<dbReference type="SUPFAM" id="SSF54999">
    <property type="entry name" value="Ribosomal protein S10"/>
    <property type="match status" value="1"/>
</dbReference>
<gene>
    <name evidence="4" type="ORF">R5R35_001516</name>
</gene>
<comment type="caution">
    <text evidence="4">The sequence shown here is derived from an EMBL/GenBank/DDBJ whole genome shotgun (WGS) entry which is preliminary data.</text>
</comment>